<organism evidence="2 3">
    <name type="scientific">Thamnophis sirtalis</name>
    <dbReference type="NCBI Taxonomy" id="35019"/>
    <lineage>
        <taxon>Eukaryota</taxon>
        <taxon>Metazoa</taxon>
        <taxon>Chordata</taxon>
        <taxon>Craniata</taxon>
        <taxon>Vertebrata</taxon>
        <taxon>Euteleostomi</taxon>
        <taxon>Lepidosauria</taxon>
        <taxon>Squamata</taxon>
        <taxon>Bifurcata</taxon>
        <taxon>Unidentata</taxon>
        <taxon>Episquamata</taxon>
        <taxon>Toxicofera</taxon>
        <taxon>Serpentes</taxon>
        <taxon>Colubroidea</taxon>
        <taxon>Colubridae</taxon>
        <taxon>Natricinae</taxon>
        <taxon>Thamnophis</taxon>
    </lineage>
</organism>
<name>A0A6I9Y9K8_9SAUR</name>
<dbReference type="InterPro" id="IPR013783">
    <property type="entry name" value="Ig-like_fold"/>
</dbReference>
<dbReference type="InterPro" id="IPR003961">
    <property type="entry name" value="FN3_dom"/>
</dbReference>
<evidence type="ECO:0000313" key="3">
    <source>
        <dbReference type="RefSeq" id="XP_013918850.1"/>
    </source>
</evidence>
<proteinExistence type="predicted"/>
<dbReference type="KEGG" id="tsr:106546494"/>
<dbReference type="Proteomes" id="UP000504617">
    <property type="component" value="Unplaced"/>
</dbReference>
<protein>
    <submittedName>
        <fullName evidence="3">Oncostatin-M-specific receptor subunit beta</fullName>
    </submittedName>
</protein>
<dbReference type="CDD" id="cd00063">
    <property type="entry name" value="FN3"/>
    <property type="match status" value="1"/>
</dbReference>
<dbReference type="OrthoDB" id="6382334at2759"/>
<dbReference type="CTD" id="9180"/>
<gene>
    <name evidence="3" type="primary">OSMR</name>
</gene>
<dbReference type="InterPro" id="IPR036116">
    <property type="entry name" value="FN3_sf"/>
</dbReference>
<keyword evidence="2" id="KW-1185">Reference proteome</keyword>
<dbReference type="FunFam" id="2.60.40.10:FF:001286">
    <property type="entry name" value="Oncostatin-M-specific receptor subunit beta"/>
    <property type="match status" value="1"/>
</dbReference>
<dbReference type="SUPFAM" id="SSF49265">
    <property type="entry name" value="Fibronectin type III"/>
    <property type="match status" value="1"/>
</dbReference>
<dbReference type="RefSeq" id="XP_013918850.1">
    <property type="nucleotide sequence ID" value="XM_014063375.1"/>
</dbReference>
<feature type="domain" description="Fibronectin type-III" evidence="1">
    <location>
        <begin position="44"/>
        <end position="157"/>
    </location>
</feature>
<reference evidence="3" key="1">
    <citation type="submission" date="2025-08" db="UniProtKB">
        <authorList>
            <consortium name="RefSeq"/>
        </authorList>
    </citation>
    <scope>IDENTIFICATION</scope>
    <source>
        <tissue evidence="3">Skeletal muscle</tissue>
    </source>
</reference>
<dbReference type="GeneID" id="106546494"/>
<evidence type="ECO:0000259" key="1">
    <source>
        <dbReference type="PROSITE" id="PS50853"/>
    </source>
</evidence>
<keyword evidence="3" id="KW-0675">Receptor</keyword>
<dbReference type="Gene3D" id="2.60.40.10">
    <property type="entry name" value="Immunoglobulins"/>
    <property type="match status" value="1"/>
</dbReference>
<dbReference type="PROSITE" id="PS50853">
    <property type="entry name" value="FN3"/>
    <property type="match status" value="1"/>
</dbReference>
<dbReference type="Pfam" id="PF00041">
    <property type="entry name" value="fn3"/>
    <property type="match status" value="1"/>
</dbReference>
<evidence type="ECO:0000313" key="2">
    <source>
        <dbReference type="Proteomes" id="UP000504617"/>
    </source>
</evidence>
<accession>A0A6I9Y9K8</accession>
<sequence>MYFFKCIIDAFRPGIRYTFNVYGIQDDRSYLLEKKAKYLKELEPTDSLSLNIDKITMNSLTVSWRRYDQEFRAGFIRGYILYMKKNNQSCTAKESKLLIHAGSQVICTYNITKPNQTELTIRHLEPNTKYLLAIKAYTVKSEYNDNDNFTSVYTSADT</sequence>
<dbReference type="AlphaFoldDB" id="A0A6I9Y9K8"/>